<sequence length="380" mass="44620">MHFSPKKAICSQKLTLFDQKYSIFRKKCLIFSQKSTIFSHNLVTRTEKCGFQSTKTFIFSQKKLTVSVENLPFSAKSRHCHSKFDHFQPKITPRPTEGIDVEKIVEPRTENSIVVERARSENDTIQKLSRHSNAIVGRLEEGIKNVNDTLNLIRNRIDGIEARIDTSSPENVEAVVTQLVESLESVITGYYEDIEKLRTVQNKEAKELCLRVDGLHQRKTGYLDRLTIRLRNLRNNLEKQRQVLFRDLEECMRYVRVQTEKLSAIMDIPEKSNDLKEVIEKLKKQKEADDKEKAKGEYHVYDANSFPKVTKSVHDEHFRNRNPKYYQRNAPKFSNEFPKRSVGKRKMCMRKKSPERRDDTQRGLFDSPEPKQRKQRMLKN</sequence>
<accession>E3NJW2</accession>
<gene>
    <name evidence="2" type="ORF">CRE_24277</name>
</gene>
<dbReference type="Proteomes" id="UP000008281">
    <property type="component" value="Unassembled WGS sequence"/>
</dbReference>
<dbReference type="InParanoid" id="E3NJW2"/>
<feature type="region of interest" description="Disordered" evidence="1">
    <location>
        <begin position="328"/>
        <end position="380"/>
    </location>
</feature>
<dbReference type="SUPFAM" id="SSF46966">
    <property type="entry name" value="Spectrin repeat"/>
    <property type="match status" value="1"/>
</dbReference>
<reference evidence="2" key="1">
    <citation type="submission" date="2007-07" db="EMBL/GenBank/DDBJ databases">
        <title>PCAP assembly of the Caenorhabditis remanei genome.</title>
        <authorList>
            <consortium name="The Caenorhabditis remanei Sequencing Consortium"/>
            <person name="Wilson R.K."/>
        </authorList>
    </citation>
    <scope>NUCLEOTIDE SEQUENCE [LARGE SCALE GENOMIC DNA]</scope>
    <source>
        <strain evidence="2">PB4641</strain>
    </source>
</reference>
<protein>
    <submittedName>
        <fullName evidence="2">Uncharacterized protein</fullName>
    </submittedName>
</protein>
<dbReference type="STRING" id="31234.E3NJW2"/>
<keyword evidence="3" id="KW-1185">Reference proteome</keyword>
<evidence type="ECO:0000313" key="2">
    <source>
        <dbReference type="EMBL" id="EFP01334.1"/>
    </source>
</evidence>
<dbReference type="EMBL" id="DS268763">
    <property type="protein sequence ID" value="EFP01334.1"/>
    <property type="molecule type" value="Genomic_DNA"/>
</dbReference>
<name>E3NJW2_CAERE</name>
<dbReference type="HOGENOM" id="CLU_728128_0_0_1"/>
<proteinExistence type="predicted"/>
<organism evidence="3">
    <name type="scientific">Caenorhabditis remanei</name>
    <name type="common">Caenorhabditis vulgaris</name>
    <dbReference type="NCBI Taxonomy" id="31234"/>
    <lineage>
        <taxon>Eukaryota</taxon>
        <taxon>Metazoa</taxon>
        <taxon>Ecdysozoa</taxon>
        <taxon>Nematoda</taxon>
        <taxon>Chromadorea</taxon>
        <taxon>Rhabditida</taxon>
        <taxon>Rhabditina</taxon>
        <taxon>Rhabditomorpha</taxon>
        <taxon>Rhabditoidea</taxon>
        <taxon>Rhabditidae</taxon>
        <taxon>Peloderinae</taxon>
        <taxon>Caenorhabditis</taxon>
    </lineage>
</organism>
<evidence type="ECO:0000256" key="1">
    <source>
        <dbReference type="SAM" id="MobiDB-lite"/>
    </source>
</evidence>
<dbReference type="Gene3D" id="1.20.58.60">
    <property type="match status" value="1"/>
</dbReference>
<dbReference type="AlphaFoldDB" id="E3NJW2"/>
<feature type="compositionally biased region" description="Basic residues" evidence="1">
    <location>
        <begin position="341"/>
        <end position="354"/>
    </location>
</feature>
<dbReference type="eggNOG" id="KOG0516">
    <property type="taxonomic scope" value="Eukaryota"/>
</dbReference>
<dbReference type="OrthoDB" id="2250192at2759"/>
<evidence type="ECO:0000313" key="3">
    <source>
        <dbReference type="Proteomes" id="UP000008281"/>
    </source>
</evidence>